<evidence type="ECO:0000313" key="8">
    <source>
        <dbReference type="Proteomes" id="UP000316598"/>
    </source>
</evidence>
<dbReference type="FunFam" id="3.40.470.10:FF:000005">
    <property type="entry name" value="Single-strand selective monofunctional uracil DNA glycosylase"/>
    <property type="match status" value="1"/>
</dbReference>
<organism evidence="7 8">
    <name type="scientific">Rubripirellula amarantea</name>
    <dbReference type="NCBI Taxonomy" id="2527999"/>
    <lineage>
        <taxon>Bacteria</taxon>
        <taxon>Pseudomonadati</taxon>
        <taxon>Planctomycetota</taxon>
        <taxon>Planctomycetia</taxon>
        <taxon>Pirellulales</taxon>
        <taxon>Pirellulaceae</taxon>
        <taxon>Rubripirellula</taxon>
    </lineage>
</organism>
<comment type="caution">
    <text evidence="7">The sequence shown here is derived from an EMBL/GenBank/DDBJ whole genome shotgun (WGS) entry which is preliminary data.</text>
</comment>
<feature type="domain" description="Uracil-DNA glycosylase-like" evidence="6">
    <location>
        <begin position="61"/>
        <end position="233"/>
    </location>
</feature>
<protein>
    <submittedName>
        <fullName evidence="7">Uracil DNA glycosylase superfamily protein</fullName>
    </submittedName>
</protein>
<evidence type="ECO:0000256" key="3">
    <source>
        <dbReference type="ARBA" id="ARBA00022801"/>
    </source>
</evidence>
<comment type="similarity">
    <text evidence="1">Belongs to the uracil-DNA glycosylase (UDG) superfamily. SMUG1 family.</text>
</comment>
<evidence type="ECO:0000256" key="5">
    <source>
        <dbReference type="ARBA" id="ARBA00023204"/>
    </source>
</evidence>
<evidence type="ECO:0000256" key="4">
    <source>
        <dbReference type="ARBA" id="ARBA00023125"/>
    </source>
</evidence>
<keyword evidence="5" id="KW-0234">DNA repair</keyword>
<dbReference type="InterPro" id="IPR039134">
    <property type="entry name" value="SMUG1"/>
</dbReference>
<keyword evidence="8" id="KW-1185">Reference proteome</keyword>
<dbReference type="Pfam" id="PF03167">
    <property type="entry name" value="UDG"/>
    <property type="match status" value="1"/>
</dbReference>
<keyword evidence="2" id="KW-0227">DNA damage</keyword>
<dbReference type="CDD" id="cd19374">
    <property type="entry name" value="UDG-F3_SMUG1-like"/>
    <property type="match status" value="1"/>
</dbReference>
<evidence type="ECO:0000259" key="6">
    <source>
        <dbReference type="Pfam" id="PF03167"/>
    </source>
</evidence>
<proteinExistence type="inferred from homology"/>
<gene>
    <name evidence="7" type="ORF">Pla22_46680</name>
</gene>
<reference evidence="7 8" key="1">
    <citation type="submission" date="2019-02" db="EMBL/GenBank/DDBJ databases">
        <title>Deep-cultivation of Planctomycetes and their phenomic and genomic characterization uncovers novel biology.</title>
        <authorList>
            <person name="Wiegand S."/>
            <person name="Jogler M."/>
            <person name="Boedeker C."/>
            <person name="Pinto D."/>
            <person name="Vollmers J."/>
            <person name="Rivas-Marin E."/>
            <person name="Kohn T."/>
            <person name="Peeters S.H."/>
            <person name="Heuer A."/>
            <person name="Rast P."/>
            <person name="Oberbeckmann S."/>
            <person name="Bunk B."/>
            <person name="Jeske O."/>
            <person name="Meyerdierks A."/>
            <person name="Storesund J.E."/>
            <person name="Kallscheuer N."/>
            <person name="Luecker S."/>
            <person name="Lage O.M."/>
            <person name="Pohl T."/>
            <person name="Merkel B.J."/>
            <person name="Hornburger P."/>
            <person name="Mueller R.-W."/>
            <person name="Bruemmer F."/>
            <person name="Labrenz M."/>
            <person name="Spormann A.M."/>
            <person name="Op Den Camp H."/>
            <person name="Overmann J."/>
            <person name="Amann R."/>
            <person name="Jetten M.S.M."/>
            <person name="Mascher T."/>
            <person name="Medema M.H."/>
            <person name="Devos D.P."/>
            <person name="Kaster A.-K."/>
            <person name="Ovreas L."/>
            <person name="Rohde M."/>
            <person name="Galperin M.Y."/>
            <person name="Jogler C."/>
        </authorList>
    </citation>
    <scope>NUCLEOTIDE SEQUENCE [LARGE SCALE GENOMIC DNA]</scope>
    <source>
        <strain evidence="7 8">Pla22</strain>
    </source>
</reference>
<keyword evidence="3" id="KW-0378">Hydrolase</keyword>
<dbReference type="RefSeq" id="WP_146516971.1">
    <property type="nucleotide sequence ID" value="NZ_SJPI01000003.1"/>
</dbReference>
<accession>A0A5C5WH91</accession>
<dbReference type="InterPro" id="IPR005122">
    <property type="entry name" value="Uracil-DNA_glycosylase-like"/>
</dbReference>
<dbReference type="InterPro" id="IPR036895">
    <property type="entry name" value="Uracil-DNA_glycosylase-like_sf"/>
</dbReference>
<dbReference type="Gene3D" id="3.40.470.10">
    <property type="entry name" value="Uracil-DNA glycosylase-like domain"/>
    <property type="match status" value="1"/>
</dbReference>
<dbReference type="GO" id="GO:0006284">
    <property type="term" value="P:base-excision repair"/>
    <property type="evidence" value="ECO:0007669"/>
    <property type="project" value="InterPro"/>
</dbReference>
<dbReference type="Proteomes" id="UP000316598">
    <property type="component" value="Unassembled WGS sequence"/>
</dbReference>
<dbReference type="AlphaFoldDB" id="A0A5C5WH91"/>
<evidence type="ECO:0000313" key="7">
    <source>
        <dbReference type="EMBL" id="TWT49471.1"/>
    </source>
</evidence>
<dbReference type="PANTHER" id="PTHR13235">
    <property type="entry name" value="SINGLE-STRAND SELECTIVE MONOFUNCTIONAL URACIL DNA GLYCOSYLASE"/>
    <property type="match status" value="1"/>
</dbReference>
<sequence>MATPSKRSGAQSARTALIKAAKKLRDRVDKLEFAEPVTHVYNPLRYAWKSHEAYLSMANDAGAKVLFLGMNPGPWGMAQTGVPFGEIAAVKDWLGIHESVKHPKNEHPKRIVEGFECQRSEVSGRRLWGLFQSKYEQPSDFFKRHFIANYCPLVFMESSARNRTPDKLPAAERELLDSACDAHLRAVIDALKPKHLVGVGAYAEKCLARVLEEASYDAHLSRILHPSPASPAANKDWSGQATKQLIHAGVW</sequence>
<dbReference type="OrthoDB" id="267598at2"/>
<name>A0A5C5WH91_9BACT</name>
<keyword evidence="4" id="KW-0238">DNA-binding</keyword>
<dbReference type="SUPFAM" id="SSF52141">
    <property type="entry name" value="Uracil-DNA glycosylase-like"/>
    <property type="match status" value="1"/>
</dbReference>
<evidence type="ECO:0000256" key="2">
    <source>
        <dbReference type="ARBA" id="ARBA00022763"/>
    </source>
</evidence>
<dbReference type="PANTHER" id="PTHR13235:SF2">
    <property type="entry name" value="SINGLE-STRAND SELECTIVE MONOFUNCTIONAL URACIL DNA GLYCOSYLASE"/>
    <property type="match status" value="1"/>
</dbReference>
<evidence type="ECO:0000256" key="1">
    <source>
        <dbReference type="ARBA" id="ARBA00007889"/>
    </source>
</evidence>
<dbReference type="GO" id="GO:0003677">
    <property type="term" value="F:DNA binding"/>
    <property type="evidence" value="ECO:0007669"/>
    <property type="project" value="UniProtKB-KW"/>
</dbReference>
<dbReference type="EMBL" id="SJPI01000003">
    <property type="protein sequence ID" value="TWT49471.1"/>
    <property type="molecule type" value="Genomic_DNA"/>
</dbReference>
<dbReference type="GO" id="GO:0000703">
    <property type="term" value="F:oxidized pyrimidine nucleobase lesion DNA N-glycosylase activity"/>
    <property type="evidence" value="ECO:0007669"/>
    <property type="project" value="TreeGrafter"/>
</dbReference>
<dbReference type="GO" id="GO:0017065">
    <property type="term" value="F:single-strand selective uracil DNA N-glycosylase activity"/>
    <property type="evidence" value="ECO:0007669"/>
    <property type="project" value="InterPro"/>
</dbReference>